<dbReference type="GeneID" id="19464217"/>
<reference evidence="3 4" key="1">
    <citation type="journal article" date="2013" name="BMC Genomics">
        <title>Genomics-driven discovery of the pneumocandin biosynthetic gene cluster in the fungus Glarea lozoyensis.</title>
        <authorList>
            <person name="Chen L."/>
            <person name="Yue Q."/>
            <person name="Zhang X."/>
            <person name="Xiang M."/>
            <person name="Wang C."/>
            <person name="Li S."/>
            <person name="Che Y."/>
            <person name="Ortiz-Lopez F.J."/>
            <person name="Bills G.F."/>
            <person name="Liu X."/>
            <person name="An Z."/>
        </authorList>
    </citation>
    <scope>NUCLEOTIDE SEQUENCE [LARGE SCALE GENOMIC DNA]</scope>
    <source>
        <strain evidence="4">ATCC 20868 / MF5171</strain>
    </source>
</reference>
<feature type="transmembrane region" description="Helical" evidence="2">
    <location>
        <begin position="76"/>
        <end position="100"/>
    </location>
</feature>
<sequence>MSTPLISSKANLPFPKMVTVSIPPTTRTTIMPTTSWIKVSYTATASPTPTAFRSTIIKESCDTSTFAGQVSCRTEAGILAVLFILLFLFLLGIIVLFIFLRWQRLRRESLGVNDGGENGTAQSESFGMRAFDRARGLLTQRPPTAVLPSDSERSSAISLLRSRSRSSSTNSAVVGIKLVVRRGSELPLPAFPFHEPQSSESSGSSSPEAAFPETAFPLLRDGPERNLQLVDEEGYGSQEGEFEHVDDSRSGSPEKREVSGRNSVGDDVFKVSGEKTKKSKIKMIHEVHHLSSIESEVEFDLGSRTSRANFEGETTSDSSNSLPGRGPNPYSFPGSDTKLADDEGNRHGLSPKSIRDTNSVCSFPCSHEELAQEEYHIQYPSETGVRETSSVYSVPSLPSEHAEDESNIRSQEEEDVSTSEQPSITEVASMRGSPHSSTSSSTTSLPKSEDEFVVIALDESGGKVSVPHGEDTVILQNKKMGPREGHEA</sequence>
<accession>S3DDN1</accession>
<evidence type="ECO:0000313" key="3">
    <source>
        <dbReference type="EMBL" id="EPE35825.1"/>
    </source>
</evidence>
<feature type="region of interest" description="Disordered" evidence="1">
    <location>
        <begin position="307"/>
        <end position="360"/>
    </location>
</feature>
<dbReference type="EMBL" id="KE145353">
    <property type="protein sequence ID" value="EPE35825.1"/>
    <property type="molecule type" value="Genomic_DNA"/>
</dbReference>
<feature type="region of interest" description="Disordered" evidence="1">
    <location>
        <begin position="190"/>
        <end position="210"/>
    </location>
</feature>
<evidence type="ECO:0000313" key="4">
    <source>
        <dbReference type="Proteomes" id="UP000016922"/>
    </source>
</evidence>
<dbReference type="OrthoDB" id="10600710at2759"/>
<evidence type="ECO:0000256" key="2">
    <source>
        <dbReference type="SAM" id="Phobius"/>
    </source>
</evidence>
<gene>
    <name evidence="3" type="ORF">GLAREA_05163</name>
</gene>
<dbReference type="Proteomes" id="UP000016922">
    <property type="component" value="Unassembled WGS sequence"/>
</dbReference>
<feature type="region of interest" description="Disordered" evidence="1">
    <location>
        <begin position="380"/>
        <end position="448"/>
    </location>
</feature>
<keyword evidence="2" id="KW-1133">Transmembrane helix</keyword>
<dbReference type="AlphaFoldDB" id="S3DDN1"/>
<keyword evidence="2" id="KW-0472">Membrane</keyword>
<organism evidence="3 4">
    <name type="scientific">Glarea lozoyensis (strain ATCC 20868 / MF5171)</name>
    <dbReference type="NCBI Taxonomy" id="1116229"/>
    <lineage>
        <taxon>Eukaryota</taxon>
        <taxon>Fungi</taxon>
        <taxon>Dikarya</taxon>
        <taxon>Ascomycota</taxon>
        <taxon>Pezizomycotina</taxon>
        <taxon>Leotiomycetes</taxon>
        <taxon>Helotiales</taxon>
        <taxon>Helotiaceae</taxon>
        <taxon>Glarea</taxon>
    </lineage>
</organism>
<feature type="compositionally biased region" description="Basic and acidic residues" evidence="1">
    <location>
        <begin position="400"/>
        <end position="411"/>
    </location>
</feature>
<feature type="region of interest" description="Disordered" evidence="1">
    <location>
        <begin position="234"/>
        <end position="271"/>
    </location>
</feature>
<evidence type="ECO:0000256" key="1">
    <source>
        <dbReference type="SAM" id="MobiDB-lite"/>
    </source>
</evidence>
<name>S3DDN1_GLAL2</name>
<keyword evidence="2" id="KW-0812">Transmembrane</keyword>
<dbReference type="RefSeq" id="XP_008076643.1">
    <property type="nucleotide sequence ID" value="XM_008078452.1"/>
</dbReference>
<proteinExistence type="predicted"/>
<dbReference type="KEGG" id="glz:GLAREA_05163"/>
<feature type="compositionally biased region" description="Polar residues" evidence="1">
    <location>
        <begin position="307"/>
        <end position="322"/>
    </location>
</feature>
<protein>
    <submittedName>
        <fullName evidence="3">Uncharacterized protein</fullName>
    </submittedName>
</protein>
<feature type="region of interest" description="Disordered" evidence="1">
    <location>
        <begin position="462"/>
        <end position="488"/>
    </location>
</feature>
<dbReference type="HOGENOM" id="CLU_559026_0_0_1"/>
<feature type="compositionally biased region" description="Basic and acidic residues" evidence="1">
    <location>
        <begin position="241"/>
        <end position="259"/>
    </location>
</feature>
<keyword evidence="4" id="KW-1185">Reference proteome</keyword>